<comment type="caution">
    <text evidence="1">The sequence shown here is derived from an EMBL/GenBank/DDBJ whole genome shotgun (WGS) entry which is preliminary data.</text>
</comment>
<dbReference type="EMBL" id="VSSQ01025129">
    <property type="protein sequence ID" value="MPM73065.1"/>
    <property type="molecule type" value="Genomic_DNA"/>
</dbReference>
<proteinExistence type="predicted"/>
<reference evidence="1" key="1">
    <citation type="submission" date="2019-08" db="EMBL/GenBank/DDBJ databases">
        <authorList>
            <person name="Kucharzyk K."/>
            <person name="Murdoch R.W."/>
            <person name="Higgins S."/>
            <person name="Loffler F."/>
        </authorList>
    </citation>
    <scope>NUCLEOTIDE SEQUENCE</scope>
</reference>
<sequence>MVLLFIAVEFAPDVAYFPPEITALGGGCTALYAAVLVTDVDAERRVATLAEQGIVGDQRHIRLGQPVRGARPGGVARKAAFQGRCDIKRAEIITGIQVTAAEIFVISRHIVETAVVGNACEVAVIPVEIGFQRTAEHPAVFQVTELDQPPHAVIDVPALQPVGFENDVFRRFALGVRGGGVAEIRSGQAVGISRIEDGRRTDLLEVAEAFGAFRPVARFGQRGQQHRGKDGDNGDHDQQFYQRKWFSANGFHIAPPVNGIPVTLLRLVSL</sequence>
<evidence type="ECO:0000313" key="1">
    <source>
        <dbReference type="EMBL" id="MPM73065.1"/>
    </source>
</evidence>
<dbReference type="AlphaFoldDB" id="A0A645C677"/>
<name>A0A645C677_9ZZZZ</name>
<protein>
    <submittedName>
        <fullName evidence="1">Uncharacterized protein</fullName>
    </submittedName>
</protein>
<accession>A0A645C677</accession>
<gene>
    <name evidence="1" type="ORF">SDC9_120041</name>
</gene>
<organism evidence="1">
    <name type="scientific">bioreactor metagenome</name>
    <dbReference type="NCBI Taxonomy" id="1076179"/>
    <lineage>
        <taxon>unclassified sequences</taxon>
        <taxon>metagenomes</taxon>
        <taxon>ecological metagenomes</taxon>
    </lineage>
</organism>